<feature type="region of interest" description="Disordered" evidence="1">
    <location>
        <begin position="397"/>
        <end position="417"/>
    </location>
</feature>
<organism evidence="3 4">
    <name type="scientific">Aphanomyces astaci</name>
    <name type="common">Crayfish plague agent</name>
    <dbReference type="NCBI Taxonomy" id="112090"/>
    <lineage>
        <taxon>Eukaryota</taxon>
        <taxon>Sar</taxon>
        <taxon>Stramenopiles</taxon>
        <taxon>Oomycota</taxon>
        <taxon>Saprolegniomycetes</taxon>
        <taxon>Saprolegniales</taxon>
        <taxon>Verrucalvaceae</taxon>
        <taxon>Aphanomyces</taxon>
    </lineage>
</organism>
<sequence length="600" mass="66443">MSSPSQGICECVVVLLSEQWCSVDIVKAVAASVSQTPSPLLHVLRIPSFVPAMRAHVIGLPAADRELIVSDLCATALGLLHFHDLLVPQAPLLDAAWAPPPPRRSMLRICQLANVPAVAKGWLEHPTRLERWRQAFERIQDHPDGLEAVYGDLAQCPYDLRTEVHDWWHFRRLCATPYAAHTAFPPHKVFGPRCDDIQTYLMSVFCFDLSATSFDGAEAVCDKYMESWFPPCTCHRRPPPTHSDDATTNDDDDDGVDQSTTGCMLDPPSWMQHSVRQVLAGVGGAHEWKRSCSMDALPSVPGVPCNPDTNPVLQDTTAAAALTALHLSVQQVLERVAASTSSLDFYEHVVDAFWHTLDCLEDIWGVSTSGPTVEMTSWMGDILWAVVCSGTSRSSSRLNETNVRQKQPTADADDGSSVDRALSWANKWMKAYTRRIYHPFSSAEGCSSNSSSSTLLRTLFQAMGTAAADPFVWTCVMMFAARKIELALRRLDCPVLSLVLRWQQGCFWNVLNWGDIMGFVTLVCVHGVDSLVYLYVVVLHHIATHQLDAVATGAALLQLQITPRLSWSAYRPLFNRLRKAHYELVAEILAQPIQSDATPQ</sequence>
<dbReference type="AlphaFoldDB" id="A0A418DWZ2"/>
<evidence type="ECO:0000313" key="4">
    <source>
        <dbReference type="Proteomes" id="UP000286510"/>
    </source>
</evidence>
<gene>
    <name evidence="3" type="ORF">DYB26_012847</name>
</gene>
<feature type="compositionally biased region" description="Polar residues" evidence="1">
    <location>
        <begin position="397"/>
        <end position="408"/>
    </location>
</feature>
<dbReference type="InterPro" id="IPR055392">
    <property type="entry name" value="BROMI_C"/>
</dbReference>
<feature type="compositionally biased region" description="Acidic residues" evidence="1">
    <location>
        <begin position="247"/>
        <end position="256"/>
    </location>
</feature>
<proteinExistence type="predicted"/>
<accession>A0A418DWZ2</accession>
<feature type="region of interest" description="Disordered" evidence="1">
    <location>
        <begin position="240"/>
        <end position="259"/>
    </location>
</feature>
<dbReference type="VEuPathDB" id="FungiDB:H257_03927"/>
<comment type="caution">
    <text evidence="3">The sequence shown here is derived from an EMBL/GenBank/DDBJ whole genome shotgun (WGS) entry which is preliminary data.</text>
</comment>
<evidence type="ECO:0000259" key="2">
    <source>
        <dbReference type="Pfam" id="PF23440"/>
    </source>
</evidence>
<protein>
    <recommendedName>
        <fullName evidence="2">BROMI C-terminal Rab TBC-like domain-containing protein</fullName>
    </recommendedName>
</protein>
<feature type="domain" description="BROMI C-terminal Rab TBC-like" evidence="2">
    <location>
        <begin position="498"/>
        <end position="549"/>
    </location>
</feature>
<dbReference type="Proteomes" id="UP000286510">
    <property type="component" value="Unassembled WGS sequence"/>
</dbReference>
<dbReference type="EMBL" id="QUTF01018807">
    <property type="protein sequence ID" value="RHZ01260.1"/>
    <property type="molecule type" value="Genomic_DNA"/>
</dbReference>
<name>A0A418DWZ2_APHAT</name>
<evidence type="ECO:0000313" key="3">
    <source>
        <dbReference type="EMBL" id="RHZ01260.1"/>
    </source>
</evidence>
<dbReference type="Pfam" id="PF23440">
    <property type="entry name" value="BROMI_C"/>
    <property type="match status" value="1"/>
</dbReference>
<evidence type="ECO:0000256" key="1">
    <source>
        <dbReference type="SAM" id="MobiDB-lite"/>
    </source>
</evidence>
<reference evidence="3 4" key="1">
    <citation type="submission" date="2018-08" db="EMBL/GenBank/DDBJ databases">
        <title>Aphanomyces genome sequencing and annotation.</title>
        <authorList>
            <person name="Minardi D."/>
            <person name="Oidtmann B."/>
            <person name="Van Der Giezen M."/>
            <person name="Studholme D.J."/>
        </authorList>
    </citation>
    <scope>NUCLEOTIDE SEQUENCE [LARGE SCALE GENOMIC DNA]</scope>
    <source>
        <strain evidence="3 4">FDL457</strain>
    </source>
</reference>